<evidence type="ECO:0000259" key="3">
    <source>
        <dbReference type="Pfam" id="PF21904"/>
    </source>
</evidence>
<comment type="caution">
    <text evidence="4">The sequence shown here is derived from an EMBL/GenBank/DDBJ whole genome shotgun (WGS) entry which is preliminary data.</text>
</comment>
<dbReference type="InterPro" id="IPR054103">
    <property type="entry name" value="CAND6-7_N"/>
</dbReference>
<evidence type="ECO:0000256" key="1">
    <source>
        <dbReference type="SAM" id="MobiDB-lite"/>
    </source>
</evidence>
<accession>A0AAD3SKZ9</accession>
<evidence type="ECO:0000256" key="2">
    <source>
        <dbReference type="SAM" id="Phobius"/>
    </source>
</evidence>
<keyword evidence="2" id="KW-0472">Membrane</keyword>
<dbReference type="EMBL" id="BSYO01000012">
    <property type="protein sequence ID" value="GMH13088.1"/>
    <property type="molecule type" value="Genomic_DNA"/>
</dbReference>
<feature type="domain" description="CAND6/7 N-terminal" evidence="3">
    <location>
        <begin position="41"/>
        <end position="86"/>
    </location>
</feature>
<evidence type="ECO:0000313" key="5">
    <source>
        <dbReference type="Proteomes" id="UP001279734"/>
    </source>
</evidence>
<protein>
    <recommendedName>
        <fullName evidence="3">CAND6/7 N-terminal domain-containing protein</fullName>
    </recommendedName>
</protein>
<feature type="compositionally biased region" description="Low complexity" evidence="1">
    <location>
        <begin position="86"/>
        <end position="130"/>
    </location>
</feature>
<name>A0AAD3SKZ9_NEPGR</name>
<evidence type="ECO:0000313" key="4">
    <source>
        <dbReference type="EMBL" id="GMH13088.1"/>
    </source>
</evidence>
<feature type="transmembrane region" description="Helical" evidence="2">
    <location>
        <begin position="15"/>
        <end position="33"/>
    </location>
</feature>
<reference evidence="4" key="1">
    <citation type="submission" date="2023-05" db="EMBL/GenBank/DDBJ databases">
        <title>Nepenthes gracilis genome sequencing.</title>
        <authorList>
            <person name="Fukushima K."/>
        </authorList>
    </citation>
    <scope>NUCLEOTIDE SEQUENCE</scope>
    <source>
        <strain evidence="4">SING2019-196</strain>
    </source>
</reference>
<sequence length="154" mass="16947">MSNAIIHYSRLHNRLFVVNFSYIILLITISTVIPPCRSEIKDTRIVDDSCPMIVFERFGFGQEGHVKVTVNGISWRSKQQNSKLDPFSSSERFPFRESSTSPDTRTTASACSQAATSSSSSCSTVTCTTARPSSTNRVSTASFSETASRSSKFP</sequence>
<keyword evidence="5" id="KW-1185">Reference proteome</keyword>
<feature type="compositionally biased region" description="Polar residues" evidence="1">
    <location>
        <begin position="131"/>
        <end position="154"/>
    </location>
</feature>
<dbReference type="Pfam" id="PF21904">
    <property type="entry name" value="CAND6-7_N"/>
    <property type="match status" value="1"/>
</dbReference>
<dbReference type="Proteomes" id="UP001279734">
    <property type="component" value="Unassembled WGS sequence"/>
</dbReference>
<proteinExistence type="predicted"/>
<keyword evidence="2" id="KW-1133">Transmembrane helix</keyword>
<keyword evidence="2" id="KW-0812">Transmembrane</keyword>
<feature type="region of interest" description="Disordered" evidence="1">
    <location>
        <begin position="77"/>
        <end position="154"/>
    </location>
</feature>
<organism evidence="4 5">
    <name type="scientific">Nepenthes gracilis</name>
    <name type="common">Slender pitcher plant</name>
    <dbReference type="NCBI Taxonomy" id="150966"/>
    <lineage>
        <taxon>Eukaryota</taxon>
        <taxon>Viridiplantae</taxon>
        <taxon>Streptophyta</taxon>
        <taxon>Embryophyta</taxon>
        <taxon>Tracheophyta</taxon>
        <taxon>Spermatophyta</taxon>
        <taxon>Magnoliopsida</taxon>
        <taxon>eudicotyledons</taxon>
        <taxon>Gunneridae</taxon>
        <taxon>Pentapetalae</taxon>
        <taxon>Caryophyllales</taxon>
        <taxon>Nepenthaceae</taxon>
        <taxon>Nepenthes</taxon>
    </lineage>
</organism>
<gene>
    <name evidence="4" type="ORF">Nepgr_014929</name>
</gene>
<dbReference type="AlphaFoldDB" id="A0AAD3SKZ9"/>